<accession>A0A563VTL0</accession>
<sequence>MMINQTLTTLDSAIKNKQPTTSTIKLLVFSIGKLTLALPVEQVKRVTKYTPIHGSGMSYINLTHIGKQEVTVVDLHQKLFKISHDELTPDGGYFILTKSRPATIIKNGEKTTHDFVKESIGIRVMEAPTLLDIALSDIRTLPSSYRYADTLEIASHVAVIAQDNQTSQTIFILDLEHLI</sequence>
<dbReference type="Pfam" id="PF01584">
    <property type="entry name" value="CheW"/>
    <property type="match status" value="1"/>
</dbReference>
<proteinExistence type="predicted"/>
<name>A0A563VTL0_9CYAN</name>
<dbReference type="GO" id="GO:0006935">
    <property type="term" value="P:chemotaxis"/>
    <property type="evidence" value="ECO:0007669"/>
    <property type="project" value="InterPro"/>
</dbReference>
<dbReference type="Proteomes" id="UP000320055">
    <property type="component" value="Unassembled WGS sequence"/>
</dbReference>
<evidence type="ECO:0000313" key="2">
    <source>
        <dbReference type="EMBL" id="VEP14780.1"/>
    </source>
</evidence>
<dbReference type="InterPro" id="IPR036061">
    <property type="entry name" value="CheW-like_dom_sf"/>
</dbReference>
<feature type="domain" description="CheW-like" evidence="1">
    <location>
        <begin position="23"/>
        <end position="179"/>
    </location>
</feature>
<dbReference type="EMBL" id="CAACVJ010000210">
    <property type="protein sequence ID" value="VEP14780.1"/>
    <property type="molecule type" value="Genomic_DNA"/>
</dbReference>
<organism evidence="2 3">
    <name type="scientific">Hyella patelloides LEGE 07179</name>
    <dbReference type="NCBI Taxonomy" id="945734"/>
    <lineage>
        <taxon>Bacteria</taxon>
        <taxon>Bacillati</taxon>
        <taxon>Cyanobacteriota</taxon>
        <taxon>Cyanophyceae</taxon>
        <taxon>Pleurocapsales</taxon>
        <taxon>Hyellaceae</taxon>
        <taxon>Hyella</taxon>
    </lineage>
</organism>
<reference evidence="2 3" key="1">
    <citation type="submission" date="2019-01" db="EMBL/GenBank/DDBJ databases">
        <authorList>
            <person name="Brito A."/>
        </authorList>
    </citation>
    <scope>NUCLEOTIDE SEQUENCE [LARGE SCALE GENOMIC DNA]</scope>
    <source>
        <strain evidence="2">1</strain>
    </source>
</reference>
<dbReference type="RefSeq" id="WP_246141977.1">
    <property type="nucleotide sequence ID" value="NZ_LR214030.1"/>
</dbReference>
<keyword evidence="3" id="KW-1185">Reference proteome</keyword>
<evidence type="ECO:0000259" key="1">
    <source>
        <dbReference type="PROSITE" id="PS50851"/>
    </source>
</evidence>
<dbReference type="PROSITE" id="PS50851">
    <property type="entry name" value="CHEW"/>
    <property type="match status" value="1"/>
</dbReference>
<gene>
    <name evidence="2" type="ORF">H1P_2880003</name>
</gene>
<protein>
    <submittedName>
        <fullName evidence="2">CheW-like protein</fullName>
    </submittedName>
</protein>
<dbReference type="GO" id="GO:0007165">
    <property type="term" value="P:signal transduction"/>
    <property type="evidence" value="ECO:0007669"/>
    <property type="project" value="InterPro"/>
</dbReference>
<dbReference type="InterPro" id="IPR002545">
    <property type="entry name" value="CheW-lke_dom"/>
</dbReference>
<dbReference type="AlphaFoldDB" id="A0A563VTL0"/>
<evidence type="ECO:0000313" key="3">
    <source>
        <dbReference type="Proteomes" id="UP000320055"/>
    </source>
</evidence>
<dbReference type="SMART" id="SM00260">
    <property type="entry name" value="CheW"/>
    <property type="match status" value="1"/>
</dbReference>
<dbReference type="SUPFAM" id="SSF50341">
    <property type="entry name" value="CheW-like"/>
    <property type="match status" value="1"/>
</dbReference>